<evidence type="ECO:0000313" key="3">
    <source>
        <dbReference type="Proteomes" id="UP000281553"/>
    </source>
</evidence>
<accession>A0A3P6QUH0</accession>
<evidence type="ECO:0000256" key="1">
    <source>
        <dbReference type="SAM" id="MobiDB-lite"/>
    </source>
</evidence>
<name>A0A3P6QUH0_DIBLA</name>
<gene>
    <name evidence="2" type="ORF">DILT_LOCUS1746</name>
</gene>
<dbReference type="EMBL" id="UYRU01013990">
    <property type="protein sequence ID" value="VDK49717.1"/>
    <property type="molecule type" value="Genomic_DNA"/>
</dbReference>
<keyword evidence="3" id="KW-1185">Reference proteome</keyword>
<feature type="region of interest" description="Disordered" evidence="1">
    <location>
        <begin position="377"/>
        <end position="460"/>
    </location>
</feature>
<sequence length="460" mass="51982">MSRAGQLMFNFPPALFVPFSDGEDSFRDQEEEVEDETQESLHTMSPLHFTRVYCDIETEAATGQTKGVPVRETLACKRQEKRGRTLKPDVSPGKSRNNYSSHCVDYATEFSELISTRMPSLTRRSLGYGISNADMAQTMRPATPVGDQEGSRADKPFEVRKLANGVHQPLFVVQPNSFKWTEPRAGVQPPQSQLPPSTHTCLRASDPPDLSQLIAPDAKEKVFLKVVHKPRKSSGLKPMRQIDPQVRERQKRAFMKKIRQLSATRALCMDQDEMRGWNMNNSCALTCSKAAWRMEPLMEILAKFAPLWNSGNSNKTYIDLIRRKNVLMERRSRMRTNWHESIIYRNNFVWDELDGSIQPTIAARYRSISRETHNALPLAPEEDEHLDPSQANGNKGRIEPLPSGFRELYARKSRLMGGLSTSSPGPGHEARRTHTAGLSSELVGQTDKAPAQRNGQPQIR</sequence>
<proteinExistence type="predicted"/>
<evidence type="ECO:0000313" key="2">
    <source>
        <dbReference type="EMBL" id="VDK49717.1"/>
    </source>
</evidence>
<protein>
    <submittedName>
        <fullName evidence="2">Uncharacterized protein</fullName>
    </submittedName>
</protein>
<feature type="compositionally biased region" description="Acidic residues" evidence="1">
    <location>
        <begin position="29"/>
        <end position="38"/>
    </location>
</feature>
<dbReference type="OrthoDB" id="6259745at2759"/>
<dbReference type="AlphaFoldDB" id="A0A3P6QUH0"/>
<reference evidence="2 3" key="1">
    <citation type="submission" date="2018-11" db="EMBL/GenBank/DDBJ databases">
        <authorList>
            <consortium name="Pathogen Informatics"/>
        </authorList>
    </citation>
    <scope>NUCLEOTIDE SEQUENCE [LARGE SCALE GENOMIC DNA]</scope>
</reference>
<feature type="non-terminal residue" evidence="2">
    <location>
        <position position="460"/>
    </location>
</feature>
<dbReference type="Proteomes" id="UP000281553">
    <property type="component" value="Unassembled WGS sequence"/>
</dbReference>
<organism evidence="2 3">
    <name type="scientific">Dibothriocephalus latus</name>
    <name type="common">Fish tapeworm</name>
    <name type="synonym">Diphyllobothrium latum</name>
    <dbReference type="NCBI Taxonomy" id="60516"/>
    <lineage>
        <taxon>Eukaryota</taxon>
        <taxon>Metazoa</taxon>
        <taxon>Spiralia</taxon>
        <taxon>Lophotrochozoa</taxon>
        <taxon>Platyhelminthes</taxon>
        <taxon>Cestoda</taxon>
        <taxon>Eucestoda</taxon>
        <taxon>Diphyllobothriidea</taxon>
        <taxon>Diphyllobothriidae</taxon>
        <taxon>Dibothriocephalus</taxon>
    </lineage>
</organism>
<feature type="region of interest" description="Disordered" evidence="1">
    <location>
        <begin position="20"/>
        <end position="41"/>
    </location>
</feature>